<sequence>MLSPSPFSLFCALLICLPLAIVFTITIPPYTAANYGCATDVPTTNKTSPNPVTTLGPTIKNQEKSENTTTNPHPQPLPSPDTTTTLPPPKEDDKLVILSPEEEEDKLLLRRVSGSDPVPLDTNTTTLPPPNEDFKPFIPPPEEEEEDKLLLRRAAGSYPDPSPPRKLAFMFLTTSPLPFAPFWEMFFNQTPTELYNIYIHADPSVRYDPPFSGVFTNRVIPGSKPTQRSSPTLISAARRLIAHALLHDPSNSMFALLSPSCIPLHSFHFTYQTLVGSNNSFIEILNSERNAYDRWAARGEHAMLPEVPFEEFRIGSQFFVLTRKHSRMVVRDTRLWEKFKLPCLHMYTCYPEEQYFATLVHMEDPRGCVPATLTHVDWKGSHGGHPRTYTAGEVGPDLILAFRRKRPRYGDFGMNGSDSSVTERRDPFLFARKFSADSVQPLLRIANDVIFKD</sequence>
<dbReference type="GO" id="GO:0016757">
    <property type="term" value="F:glycosyltransferase activity"/>
    <property type="evidence" value="ECO:0007669"/>
    <property type="project" value="UniProtKB-KW"/>
</dbReference>
<feature type="region of interest" description="Disordered" evidence="6">
    <location>
        <begin position="40"/>
        <end position="92"/>
    </location>
</feature>
<keyword evidence="7" id="KW-0732">Signal</keyword>
<evidence type="ECO:0000313" key="8">
    <source>
        <dbReference type="EMBL" id="GFS42678.1"/>
    </source>
</evidence>
<comment type="caution">
    <text evidence="8">The sequence shown here is derived from an EMBL/GenBank/DDBJ whole genome shotgun (WGS) entry which is preliminary data.</text>
</comment>
<evidence type="ECO:0000256" key="7">
    <source>
        <dbReference type="SAM" id="SignalP"/>
    </source>
</evidence>
<dbReference type="InterPro" id="IPR044174">
    <property type="entry name" value="BC10-like"/>
</dbReference>
<gene>
    <name evidence="8" type="ORF">Acr_00g0081070</name>
</gene>
<protein>
    <submittedName>
        <fullName evidence="8">Core-2/I-branching beta-1,6-N-acetylglucosaminyltransferase family protein</fullName>
    </submittedName>
</protein>
<feature type="compositionally biased region" description="Low complexity" evidence="6">
    <location>
        <begin position="116"/>
        <end position="126"/>
    </location>
</feature>
<dbReference type="OrthoDB" id="191334at2759"/>
<keyword evidence="9" id="KW-1185">Reference proteome</keyword>
<evidence type="ECO:0000256" key="3">
    <source>
        <dbReference type="ARBA" id="ARBA00022679"/>
    </source>
</evidence>
<name>A0A7J0DUV4_9ERIC</name>
<feature type="chain" id="PRO_5029585837" evidence="7">
    <location>
        <begin position="25"/>
        <end position="453"/>
    </location>
</feature>
<keyword evidence="2 8" id="KW-0328">Glycosyltransferase</keyword>
<evidence type="ECO:0000256" key="6">
    <source>
        <dbReference type="SAM" id="MobiDB-lite"/>
    </source>
</evidence>
<dbReference type="Proteomes" id="UP000585474">
    <property type="component" value="Unassembled WGS sequence"/>
</dbReference>
<feature type="compositionally biased region" description="Polar residues" evidence="6">
    <location>
        <begin position="41"/>
        <end position="60"/>
    </location>
</feature>
<dbReference type="AlphaFoldDB" id="A0A7J0DUV4"/>
<feature type="region of interest" description="Disordered" evidence="6">
    <location>
        <begin position="113"/>
        <end position="133"/>
    </location>
</feature>
<evidence type="ECO:0000313" key="9">
    <source>
        <dbReference type="Proteomes" id="UP000585474"/>
    </source>
</evidence>
<dbReference type="GO" id="GO:0016020">
    <property type="term" value="C:membrane"/>
    <property type="evidence" value="ECO:0007669"/>
    <property type="project" value="UniProtKB-SubCell"/>
</dbReference>
<accession>A0A7J0DUV4</accession>
<reference evidence="9" key="1">
    <citation type="submission" date="2019-07" db="EMBL/GenBank/DDBJ databases">
        <title>De Novo Assembly of kiwifruit Actinidia rufa.</title>
        <authorList>
            <person name="Sugita-Konishi S."/>
            <person name="Sato K."/>
            <person name="Mori E."/>
            <person name="Abe Y."/>
            <person name="Kisaki G."/>
            <person name="Hamano K."/>
            <person name="Suezawa K."/>
            <person name="Otani M."/>
            <person name="Fukuda T."/>
            <person name="Manabe T."/>
            <person name="Gomi K."/>
            <person name="Tabuchi M."/>
            <person name="Akimitsu K."/>
            <person name="Kataoka I."/>
        </authorList>
    </citation>
    <scope>NUCLEOTIDE SEQUENCE [LARGE SCALE GENOMIC DNA]</scope>
    <source>
        <strain evidence="9">cv. Fuchu</strain>
    </source>
</reference>
<comment type="subcellular location">
    <subcellularLocation>
        <location evidence="1">Membrane</location>
        <topology evidence="1">Single-pass type II membrane protein</topology>
    </subcellularLocation>
</comment>
<proteinExistence type="predicted"/>
<dbReference type="EMBL" id="BJWL01000402">
    <property type="protein sequence ID" value="GFS42678.1"/>
    <property type="molecule type" value="Genomic_DNA"/>
</dbReference>
<evidence type="ECO:0000256" key="1">
    <source>
        <dbReference type="ARBA" id="ARBA00004606"/>
    </source>
</evidence>
<organism evidence="8 9">
    <name type="scientific">Actinidia rufa</name>
    <dbReference type="NCBI Taxonomy" id="165716"/>
    <lineage>
        <taxon>Eukaryota</taxon>
        <taxon>Viridiplantae</taxon>
        <taxon>Streptophyta</taxon>
        <taxon>Embryophyta</taxon>
        <taxon>Tracheophyta</taxon>
        <taxon>Spermatophyta</taxon>
        <taxon>Magnoliopsida</taxon>
        <taxon>eudicotyledons</taxon>
        <taxon>Gunneridae</taxon>
        <taxon>Pentapetalae</taxon>
        <taxon>asterids</taxon>
        <taxon>Ericales</taxon>
        <taxon>Actinidiaceae</taxon>
        <taxon>Actinidia</taxon>
    </lineage>
</organism>
<keyword evidence="3 8" id="KW-0808">Transferase</keyword>
<keyword evidence="4" id="KW-0472">Membrane</keyword>
<keyword evidence="5" id="KW-0325">Glycoprotein</keyword>
<feature type="signal peptide" evidence="7">
    <location>
        <begin position="1"/>
        <end position="24"/>
    </location>
</feature>
<dbReference type="InterPro" id="IPR003406">
    <property type="entry name" value="Glyco_trans_14"/>
</dbReference>
<dbReference type="Pfam" id="PF02485">
    <property type="entry name" value="Branch"/>
    <property type="match status" value="1"/>
</dbReference>
<evidence type="ECO:0000256" key="2">
    <source>
        <dbReference type="ARBA" id="ARBA00022676"/>
    </source>
</evidence>
<dbReference type="PANTHER" id="PTHR31042:SF60">
    <property type="entry name" value="CORE-2_I-BRANCHING BETA-1,6-N-ACETYLGLUCOSAMINYLTRANSFERASE FAMILY PROTEIN"/>
    <property type="match status" value="1"/>
</dbReference>
<evidence type="ECO:0000256" key="4">
    <source>
        <dbReference type="ARBA" id="ARBA00023136"/>
    </source>
</evidence>
<dbReference type="PANTHER" id="PTHR31042">
    <property type="entry name" value="CORE-2/I-BRANCHING BETA-1,6-N-ACETYLGLUCOSAMINYLTRANSFERASE FAMILY PROTEIN-RELATED"/>
    <property type="match status" value="1"/>
</dbReference>
<evidence type="ECO:0000256" key="5">
    <source>
        <dbReference type="ARBA" id="ARBA00023180"/>
    </source>
</evidence>